<dbReference type="VEuPathDB" id="PlasmoDB:PYYM_1138500"/>
<dbReference type="GeneID" id="3800129"/>
<reference evidence="4" key="4">
    <citation type="submission" date="2019-05" db="EMBL/GenBank/DDBJ databases">
        <authorList>
            <consortium name="Pathogen Informatics"/>
        </authorList>
    </citation>
    <scope>NUCLEOTIDE SEQUENCE</scope>
    <source>
        <strain evidence="4">17X</strain>
    </source>
</reference>
<dbReference type="EMBL" id="LK934639">
    <property type="protein sequence ID" value="CDU19063.1"/>
    <property type="molecule type" value="Genomic_DNA"/>
</dbReference>
<feature type="compositionally biased region" description="Low complexity" evidence="1">
    <location>
        <begin position="1"/>
        <end position="18"/>
    </location>
</feature>
<reference evidence="4" key="2">
    <citation type="submission" date="2014-05" db="EMBL/GenBank/DDBJ databases">
        <authorList>
            <person name="Aslett M.A."/>
            <person name="De Silva N."/>
        </authorList>
    </citation>
    <scope>NUCLEOTIDE SEQUENCE</scope>
    <source>
        <strain evidence="4">17X</strain>
    </source>
</reference>
<dbReference type="InterPro" id="IPR010297">
    <property type="entry name" value="DUF900_hydrolase"/>
</dbReference>
<keyword evidence="2" id="KW-1133">Transmembrane helix</keyword>
<reference evidence="5 6" key="1">
    <citation type="journal article" date="2014" name="BMC Biol.">
        <title>A comprehensive evaluation of rodent malaria parasite genomes and gene expression.</title>
        <authorList>
            <person name="Otto T.D."/>
            <person name="Bohme U."/>
            <person name="Jackson A.P."/>
            <person name="Hunt M."/>
            <person name="Franke-Fayard B."/>
            <person name="Hoeijmakers W.A."/>
            <person name="Religa A.A."/>
            <person name="Robertson L."/>
            <person name="Sanders M."/>
            <person name="Ogun S.A."/>
            <person name="Cunningham D."/>
            <person name="Erhart A."/>
            <person name="Billker O."/>
            <person name="Khan S.M."/>
            <person name="Stunnenberg H.G."/>
            <person name="Langhorne J."/>
            <person name="Holder A.A."/>
            <person name="Waters A.P."/>
            <person name="Newbold C.I."/>
            <person name="Pain A."/>
            <person name="Berriman M."/>
            <person name="Janse C.J."/>
        </authorList>
    </citation>
    <scope>NUCLEOTIDE SEQUENCE [LARGE SCALE GENOMIC DNA]</scope>
    <source>
        <strain evidence="4 5">17X</strain>
        <strain evidence="3 6">YM</strain>
    </source>
</reference>
<sequence length="1770" mass="207118">MSINKNVNNNDNQNAQYNDNKDITNGVNDSQLINNEIKCKAPKGHKTKEHMGKIITRKQIEIKNNTNISLPIDNNNYEQNRDTIKNEEKELIQVDTNLLKAIKQESEHIQDKSFILENNENKENGKFEKNDIYDRNYLNQKYENDYIKSNKNEMRLKKNKTNIHIESYQKDVTDSISIHNNEINSKLNNCTLNCTSTYSNDSRCYPLHNNAARKSRSNNKYKDEYYYFGEYDQKKTSLKKDYSDYSDSDESYVSDFSNTELEENKNCFCFIRKRRKKINNNDEIDNLNGIVKSDIDGKMKKYTRNEVKNMDWLIYTIRYMDYRRLRRRFNGIRKPISKKIVFIITLFCLILISWEYFKISLENNKLSISFEIQTSFLFFVEAALAIIGVIMFAKFQTRLSLHWPIYASYIFIIFASILLIFYKNNNEEIENSKGEHILMIYGIVQLSLIIIVKIIIYIGPILALYGFFCPCTEHCRILKKKVSTNKLNITISRYNDFAGICGNDFCCLCLCAYRSFYRLINCFYEKFSNLRLKMRKNHINEAPFSHQLRYKGRTDIYGKPHGYGEWIEDHSFGEKLRGFWFHGYPVGPFISQEVGTGSLFVNTRVGFAACIGKDWSDVRYGVSCTECSISGHFFSDFPLTHFFNPKISKNENGRLPNNRYDIIINDILKDTYDDTLTYDLKWCFNMLKVNSSTPTENFLSNCMVSLDHVTMSLKVHNYYRISPIKRKDGILDEVVIRLVDIPKKDKKRWGNKKKNNGKKKINDNIITCDTNSKNKNNYKFLDTDNKKVYNNIKITNNTQLNVTNNNNNQSNLSQNNLLSHSYCTNSVSDGLLNTETNNIYLYKMSKDIEETEVHKSAYISESSKGDNSIDLINENKNNDSQKNEQNKNDYCIDFHKISKKKKFNDDMLINEDTYTNNLKHTFRKKSIIGTKGHINSEMETGAYKENIRKNSLVENLIMDNKSSNINISNDNKIKSSEHIDINTNTKFGINKNMNVSGILQSSNEAELTTNVNNKNEDSMNFYNSEENEKKYKYTKSILILKDRKYDQNMLLKKAHFKNKKNTQIEGFIKSHRANGLLNASSNSKNENEITSKQPTKNENTKIFNSLVKKMKNLNDSIASFNGANLTPFNSQRNKTIAQVFAEEDEWENYRHYHKEEIVVDGWQPLSLKRNLNIIPDEIVIYIHGYNVKLHHGCSQLAHLVSFSKLPSYIQPFVFHWEGYMWGIFSALSYPVAKKRSEMAILGDSFKKFIQDLINWGIKNVHIISHSCGSRLFFNGFASCVNDGLFYNVLKKKKSKFGKHRNDKKSKFINNPNFSDTNHDKKKSSKSKLNTNSYFNISNINNEEKKLVSSNDSDITQTKINLQSDKTEENGEGEKNYVNKNVQKKEPNKKKRINNKKKKKKNQIIVKTIILLNPDYPLDKFLEKDFFLLRSHCNHIVMYGDTRDQALRYSETWNREKCLGKSIFKLKLPLYKIYNYEDCLNGTVEFNNVFTGYNNEQYKIYDHPIFANSSYVESKVLNNQTYNIQENNELQNFHKNDSIQKSGDETLNIPSKKNNNNYDDIVENSSHMCTVTNENNVSTTGNYCNNKNNTKYSMYNYHNNASYISEDISQKYTNENFMKAIEFSDTSLNTFKSKKIFKLFDYFKKLKARLLCQTRKNSEFYNLNSISQHFPIKINNKYHYSSSINKRDTYYFSFDKYAWLDMDVIDTTFVETNVDFLKHSFYQVKREIIDDIREILISNVRAHERVSRLDRRRGNVFVLRIAPAGVGSLHR</sequence>
<dbReference type="PANTHER" id="PTHR36513:SF1">
    <property type="entry name" value="TRANSMEMBRANE PROTEIN"/>
    <property type="match status" value="1"/>
</dbReference>
<feature type="region of interest" description="Disordered" evidence="1">
    <location>
        <begin position="1300"/>
        <end position="1328"/>
    </location>
</feature>
<evidence type="ECO:0000313" key="3">
    <source>
        <dbReference type="EMBL" id="CDU19063.1"/>
    </source>
</evidence>
<protein>
    <submittedName>
        <fullName evidence="3">Uncharacterized protein</fullName>
    </submittedName>
</protein>
<evidence type="ECO:0000256" key="1">
    <source>
        <dbReference type="SAM" id="MobiDB-lite"/>
    </source>
</evidence>
<feature type="transmembrane region" description="Helical" evidence="2">
    <location>
        <begin position="443"/>
        <end position="468"/>
    </location>
</feature>
<reference evidence="3" key="3">
    <citation type="submission" date="2014-05" db="EMBL/GenBank/DDBJ databases">
        <authorList>
            <person name="Aslett A.Martin."/>
            <person name="De Silva Nishadi"/>
        </authorList>
    </citation>
    <scope>NUCLEOTIDE SEQUENCE</scope>
    <source>
        <strain evidence="3">YM</strain>
    </source>
</reference>
<feature type="region of interest" description="Disordered" evidence="1">
    <location>
        <begin position="859"/>
        <end position="886"/>
    </location>
</feature>
<accession>A0A077Y6K0</accession>
<dbReference type="RefSeq" id="XP_727921.3">
    <property type="nucleotide sequence ID" value="XM_722828.3"/>
</dbReference>
<dbReference type="PANTHER" id="PTHR36513">
    <property type="entry name" value="ABC TRANSMEMBRANE TYPE-1 DOMAIN-CONTAINING PROTEIN"/>
    <property type="match status" value="1"/>
</dbReference>
<dbReference type="KEGG" id="pyo:PY17X_1137600"/>
<evidence type="ECO:0000313" key="5">
    <source>
        <dbReference type="Proteomes" id="UP000072874"/>
    </source>
</evidence>
<feature type="compositionally biased region" description="Basic and acidic residues" evidence="1">
    <location>
        <begin position="876"/>
        <end position="886"/>
    </location>
</feature>
<feature type="transmembrane region" description="Helical" evidence="2">
    <location>
        <begin position="340"/>
        <end position="357"/>
    </location>
</feature>
<proteinExistence type="predicted"/>
<evidence type="ECO:0000313" key="4">
    <source>
        <dbReference type="EMBL" id="VTZ79648.1"/>
    </source>
</evidence>
<dbReference type="Proteomes" id="UP000072874">
    <property type="component" value="Chromosome 11"/>
</dbReference>
<name>A0A077Y6K0_PLAYE</name>
<dbReference type="EMBL" id="LM993665">
    <property type="protein sequence ID" value="VTZ79648.1"/>
    <property type="molecule type" value="Genomic_DNA"/>
</dbReference>
<dbReference type="VEuPathDB" id="PlasmoDB:Py17XNL_001105769"/>
<feature type="transmembrane region" description="Helical" evidence="2">
    <location>
        <begin position="401"/>
        <end position="422"/>
    </location>
</feature>
<feature type="transmembrane region" description="Helical" evidence="2">
    <location>
        <begin position="377"/>
        <end position="395"/>
    </location>
</feature>
<gene>
    <name evidence="4" type="ORF">PY17X_1137600</name>
    <name evidence="3" type="ORF">PYYM_1138500</name>
</gene>
<dbReference type="OrthoDB" id="10251508at2759"/>
<evidence type="ECO:0000256" key="2">
    <source>
        <dbReference type="SAM" id="Phobius"/>
    </source>
</evidence>
<feature type="region of interest" description="Disordered" evidence="1">
    <location>
        <begin position="1077"/>
        <end position="1097"/>
    </location>
</feature>
<dbReference type="Proteomes" id="UP000072904">
    <property type="component" value="Chromosome 11"/>
</dbReference>
<organism evidence="3 6">
    <name type="scientific">Plasmodium yoelii</name>
    <dbReference type="NCBI Taxonomy" id="5861"/>
    <lineage>
        <taxon>Eukaryota</taxon>
        <taxon>Sar</taxon>
        <taxon>Alveolata</taxon>
        <taxon>Apicomplexa</taxon>
        <taxon>Aconoidasida</taxon>
        <taxon>Haemosporida</taxon>
        <taxon>Plasmodiidae</taxon>
        <taxon>Plasmodium</taxon>
        <taxon>Plasmodium (Vinckeia)</taxon>
    </lineage>
</organism>
<dbReference type="VEuPathDB" id="PlasmoDB:PY00945"/>
<keyword evidence="2" id="KW-0472">Membrane</keyword>
<feature type="region of interest" description="Disordered" evidence="1">
    <location>
        <begin position="1"/>
        <end position="27"/>
    </location>
</feature>
<dbReference type="Pfam" id="PF05990">
    <property type="entry name" value="DUF900"/>
    <property type="match status" value="1"/>
</dbReference>
<evidence type="ECO:0000313" key="6">
    <source>
        <dbReference type="Proteomes" id="UP000072904"/>
    </source>
</evidence>
<keyword evidence="2" id="KW-0812">Transmembrane</keyword>
<dbReference type="VEuPathDB" id="PlasmoDB:PY17X_1137600"/>